<keyword evidence="8 9" id="KW-0472">Membrane</keyword>
<reference evidence="13" key="1">
    <citation type="submission" date="2025-08" db="UniProtKB">
        <authorList>
            <consortium name="RefSeq"/>
        </authorList>
    </citation>
    <scope>IDENTIFICATION</scope>
</reference>
<dbReference type="EC" id="1.14.14.17" evidence="4 9"/>
<feature type="transmembrane region" description="Helical" evidence="10">
    <location>
        <begin position="492"/>
        <end position="511"/>
    </location>
</feature>
<dbReference type="InterPro" id="IPR036188">
    <property type="entry name" value="FAD/NAD-bd_sf"/>
</dbReference>
<feature type="transmembrane region" description="Helical" evidence="10">
    <location>
        <begin position="463"/>
        <end position="480"/>
    </location>
</feature>
<dbReference type="Gene3D" id="3.50.50.60">
    <property type="entry name" value="FAD/NAD(P)-binding domain"/>
    <property type="match status" value="1"/>
</dbReference>
<evidence type="ECO:0000256" key="3">
    <source>
        <dbReference type="ARBA" id="ARBA00008802"/>
    </source>
</evidence>
<evidence type="ECO:0000256" key="2">
    <source>
        <dbReference type="ARBA" id="ARBA00004370"/>
    </source>
</evidence>
<dbReference type="InterPro" id="IPR040125">
    <property type="entry name" value="Squalene_monox"/>
</dbReference>
<keyword evidence="5 9" id="KW-0285">Flavoprotein</keyword>
<dbReference type="Proteomes" id="UP000694888">
    <property type="component" value="Unplaced"/>
</dbReference>
<accession>A0ABM0JBX9</accession>
<feature type="domain" description="Squalene epoxidase" evidence="11">
    <location>
        <begin position="223"/>
        <end position="488"/>
    </location>
</feature>
<evidence type="ECO:0000256" key="10">
    <source>
        <dbReference type="SAM" id="Phobius"/>
    </source>
</evidence>
<organism evidence="12 13">
    <name type="scientific">Aplysia californica</name>
    <name type="common">California sea hare</name>
    <dbReference type="NCBI Taxonomy" id="6500"/>
    <lineage>
        <taxon>Eukaryota</taxon>
        <taxon>Metazoa</taxon>
        <taxon>Spiralia</taxon>
        <taxon>Lophotrochozoa</taxon>
        <taxon>Mollusca</taxon>
        <taxon>Gastropoda</taxon>
        <taxon>Heterobranchia</taxon>
        <taxon>Euthyneura</taxon>
        <taxon>Tectipleura</taxon>
        <taxon>Aplysiida</taxon>
        <taxon>Aplysioidea</taxon>
        <taxon>Aplysiidae</taxon>
        <taxon>Aplysia</taxon>
    </lineage>
</organism>
<dbReference type="InterPro" id="IPR013698">
    <property type="entry name" value="Squalene_epoxidase"/>
</dbReference>
<dbReference type="SUPFAM" id="SSF51905">
    <property type="entry name" value="FAD/NAD(P)-binding domain"/>
    <property type="match status" value="1"/>
</dbReference>
<evidence type="ECO:0000256" key="9">
    <source>
        <dbReference type="RuleBase" id="RU367121"/>
    </source>
</evidence>
<evidence type="ECO:0000256" key="8">
    <source>
        <dbReference type="ARBA" id="ARBA00023136"/>
    </source>
</evidence>
<evidence type="ECO:0000256" key="6">
    <source>
        <dbReference type="ARBA" id="ARBA00022827"/>
    </source>
</evidence>
<keyword evidence="9" id="KW-0256">Endoplasmic reticulum</keyword>
<comment type="function">
    <text evidence="9">Catalyzes the stereospecific oxidation of squalene to (S)-2,3-epoxysqualene, and is considered to be a rate-limiting enzyme in steroid biosynthesis.</text>
</comment>
<evidence type="ECO:0000256" key="7">
    <source>
        <dbReference type="ARBA" id="ARBA00023002"/>
    </source>
</evidence>
<evidence type="ECO:0000256" key="4">
    <source>
        <dbReference type="ARBA" id="ARBA00012312"/>
    </source>
</evidence>
<dbReference type="Pfam" id="PF08491">
    <property type="entry name" value="SE"/>
    <property type="match status" value="1"/>
</dbReference>
<sequence length="520" mass="57629">MLVSLIKDGGMWAVSQLTLSSLLYVGITFTLMAGAAIAVLVFRPRKSFRLVKPNRKFEKDGPEVIIIGSGVAGSAMATVLARDGRKVTVFERDMKEPDRIVGELLQPGGVKALRKLGLGECTSDLDGHQIKGYVLHNLEAEAEIVVPYPKGDDPTGINDFESVTEGTAFHHGRFIMSLREQAKKEPNVTYIEGTVTKLLEEDGVVTGVQYRQKSEDESKELYAPLTFVVDGCFSKFRKTLVSEPVRVTSHFVGLLLEHCPQRIDNHAELVLADPSPILVYQISSHSTRVLVDIRGVMPKNLKDHLLDKVAPQLPEHIRESFRDGVINGRVRSMPNSFLPPSPVERPGVLVLGDAYNMRHPLTGGGMSVCLNDAVIWRELLRGIPDLTDYEAIIKALRVFHLRRKGNHSFVVNVLAQALYELFAADNKHLVSMKKACLEYFKLGGGCVAGPVSLLSVLNPKPHILIGHFFAVAVYAVYFVFRSEPLWALHRMLYRSGMILLSACGVLFPLVWSEMRSVILT</sequence>
<dbReference type="GeneID" id="101852523"/>
<keyword evidence="10" id="KW-0812">Transmembrane</keyword>
<keyword evidence="10" id="KW-1133">Transmembrane helix</keyword>
<name>A0ABM0JBX9_APLCA</name>
<proteinExistence type="inferred from homology"/>
<gene>
    <name evidence="13" type="primary">LOC101852523</name>
</gene>
<comment type="cofactor">
    <cofactor evidence="1 9">
        <name>FAD</name>
        <dbReference type="ChEBI" id="CHEBI:57692"/>
    </cofactor>
</comment>
<evidence type="ECO:0000256" key="5">
    <source>
        <dbReference type="ARBA" id="ARBA00022630"/>
    </source>
</evidence>
<evidence type="ECO:0000313" key="12">
    <source>
        <dbReference type="Proteomes" id="UP000694888"/>
    </source>
</evidence>
<comment type="subcellular location">
    <subcellularLocation>
        <location evidence="9">Endoplasmic reticulum membrane</location>
        <topology evidence="9">Peripheral membrane protein</topology>
    </subcellularLocation>
    <subcellularLocation>
        <location evidence="2">Membrane</location>
    </subcellularLocation>
</comment>
<dbReference type="PRINTS" id="PR00420">
    <property type="entry name" value="RNGMNOXGNASE"/>
</dbReference>
<dbReference type="Pfam" id="PF13450">
    <property type="entry name" value="NAD_binding_8"/>
    <property type="match status" value="1"/>
</dbReference>
<comment type="similarity">
    <text evidence="3 9">Belongs to the squalene monooxygenase family.</text>
</comment>
<protein>
    <recommendedName>
        <fullName evidence="4 9">Squalene monooxygenase</fullName>
        <ecNumber evidence="4 9">1.14.14.17</ecNumber>
    </recommendedName>
</protein>
<evidence type="ECO:0000256" key="1">
    <source>
        <dbReference type="ARBA" id="ARBA00001974"/>
    </source>
</evidence>
<dbReference type="RefSeq" id="XP_005090135.1">
    <property type="nucleotide sequence ID" value="XM_005090078.3"/>
</dbReference>
<dbReference type="PANTHER" id="PTHR10835:SF0">
    <property type="entry name" value="SQUALENE MONOOXYGENASE"/>
    <property type="match status" value="1"/>
</dbReference>
<dbReference type="GO" id="GO:0004497">
    <property type="term" value="F:monooxygenase activity"/>
    <property type="evidence" value="ECO:0007669"/>
    <property type="project" value="UniProtKB-KW"/>
</dbReference>
<evidence type="ECO:0000313" key="13">
    <source>
        <dbReference type="RefSeq" id="XP_005090135.1"/>
    </source>
</evidence>
<keyword evidence="6 9" id="KW-0274">FAD</keyword>
<dbReference type="PANTHER" id="PTHR10835">
    <property type="entry name" value="SQUALENE MONOOXYGENASE"/>
    <property type="match status" value="1"/>
</dbReference>
<comment type="catalytic activity">
    <reaction evidence="9">
        <text>squalene + reduced [NADPH--hemoprotein reductase] + O2 = (S)-2,3-epoxysqualene + oxidized [NADPH--hemoprotein reductase] + H2O + H(+)</text>
        <dbReference type="Rhea" id="RHEA:25282"/>
        <dbReference type="Rhea" id="RHEA-COMP:11964"/>
        <dbReference type="Rhea" id="RHEA-COMP:11965"/>
        <dbReference type="ChEBI" id="CHEBI:15377"/>
        <dbReference type="ChEBI" id="CHEBI:15378"/>
        <dbReference type="ChEBI" id="CHEBI:15379"/>
        <dbReference type="ChEBI" id="CHEBI:15440"/>
        <dbReference type="ChEBI" id="CHEBI:15441"/>
        <dbReference type="ChEBI" id="CHEBI:57618"/>
        <dbReference type="ChEBI" id="CHEBI:58210"/>
        <dbReference type="EC" id="1.14.14.17"/>
    </reaction>
</comment>
<keyword evidence="13" id="KW-0503">Monooxygenase</keyword>
<feature type="transmembrane region" description="Helical" evidence="10">
    <location>
        <begin position="21"/>
        <end position="42"/>
    </location>
</feature>
<keyword evidence="7 9" id="KW-0560">Oxidoreductase</keyword>
<keyword evidence="12" id="KW-1185">Reference proteome</keyword>
<evidence type="ECO:0000259" key="11">
    <source>
        <dbReference type="Pfam" id="PF08491"/>
    </source>
</evidence>